<gene>
    <name evidence="4" type="ORF">ACM01_17780</name>
</gene>
<proteinExistence type="inferred from homology"/>
<dbReference type="Proteomes" id="UP000037432">
    <property type="component" value="Unassembled WGS sequence"/>
</dbReference>
<evidence type="ECO:0000313" key="5">
    <source>
        <dbReference type="Proteomes" id="UP000037432"/>
    </source>
</evidence>
<comment type="similarity">
    <text evidence="1">Belongs to the antibiotic N-acetyltransferase family.</text>
</comment>
<evidence type="ECO:0000256" key="3">
    <source>
        <dbReference type="ARBA" id="ARBA00023315"/>
    </source>
</evidence>
<dbReference type="InterPro" id="IPR003679">
    <property type="entry name" value="Amioglycoside_AcTrfase"/>
</dbReference>
<dbReference type="EMBL" id="LFNT01000018">
    <property type="protein sequence ID" value="KMS73671.1"/>
    <property type="molecule type" value="Genomic_DNA"/>
</dbReference>
<accession>A0A0J7ZC58</accession>
<dbReference type="AlphaFoldDB" id="A0A0J7ZC58"/>
<dbReference type="PANTHER" id="PTHR11104">
    <property type="entry name" value="AMINOGLYCOSIDE N3-ACETYLTRANSFERASE"/>
    <property type="match status" value="1"/>
</dbReference>
<evidence type="ECO:0000256" key="2">
    <source>
        <dbReference type="ARBA" id="ARBA00022679"/>
    </source>
</evidence>
<dbReference type="Pfam" id="PF02522">
    <property type="entry name" value="Antibiotic_NAT"/>
    <property type="match status" value="1"/>
</dbReference>
<dbReference type="PATRIC" id="fig|1938.3.peg.1296"/>
<dbReference type="GO" id="GO:0046677">
    <property type="term" value="P:response to antibiotic"/>
    <property type="evidence" value="ECO:0007669"/>
    <property type="project" value="InterPro"/>
</dbReference>
<evidence type="ECO:0000256" key="1">
    <source>
        <dbReference type="ARBA" id="ARBA00006383"/>
    </source>
</evidence>
<name>A0A0J7ZC58_STRVR</name>
<evidence type="ECO:0000313" key="4">
    <source>
        <dbReference type="EMBL" id="KMS73671.1"/>
    </source>
</evidence>
<keyword evidence="3" id="KW-0012">Acyltransferase</keyword>
<dbReference type="GO" id="GO:0008080">
    <property type="term" value="F:N-acetyltransferase activity"/>
    <property type="evidence" value="ECO:0007669"/>
    <property type="project" value="InterPro"/>
</dbReference>
<dbReference type="InterPro" id="IPR028345">
    <property type="entry name" value="Antibiotic_NAT-like"/>
</dbReference>
<dbReference type="PANTHER" id="PTHR11104:SF0">
    <property type="entry name" value="SPBETA PROPHAGE-DERIVED AMINOGLYCOSIDE N(3')-ACETYLTRANSFERASE-LIKE PROTEIN YOKD"/>
    <property type="match status" value="1"/>
</dbReference>
<dbReference type="SUPFAM" id="SSF110710">
    <property type="entry name" value="TTHA0583/YokD-like"/>
    <property type="match status" value="1"/>
</dbReference>
<protein>
    <submittedName>
        <fullName evidence="4">Uncharacterized protein</fullName>
    </submittedName>
</protein>
<keyword evidence="2" id="KW-0808">Transferase</keyword>
<reference evidence="4 5" key="1">
    <citation type="submission" date="2015-06" db="EMBL/GenBank/DDBJ databases">
        <authorList>
            <person name="Ju K.-S."/>
            <person name="Doroghazi J.R."/>
            <person name="Metcalf W.W."/>
        </authorList>
    </citation>
    <scope>NUCLEOTIDE SEQUENCE [LARGE SCALE GENOMIC DNA]</scope>
    <source>
        <strain evidence="4 5">NRRL 3414</strain>
    </source>
</reference>
<comment type="caution">
    <text evidence="4">The sequence shown here is derived from an EMBL/GenBank/DDBJ whole genome shotgun (WGS) entry which is preliminary data.</text>
</comment>
<sequence>MVVTGKDLRAGFEELGLPTSAVVIVHASLSAFGHVDGGPAAVLDALRDHLGPEGTVVVPAFTGDAVRDPHPGAGPDAGAEVDADRAAVPLFHDELPTLMGALPTALLTDPDRLRSSHPQASVAAVGARAQEITERQPFAYAVGRDSPFDRLHALSAHILLLGVGHNRNSFLHYAESLIPNHRRKLRRFPYVVAGERVWVEVPDVGDDNGRHFPGVGEEAEREGLVRVGRIGAAECRLMASVPFVEFACRRLRERLAREGRHRR</sequence>
<organism evidence="4 5">
    <name type="scientific">Streptomyces viridochromogenes</name>
    <dbReference type="NCBI Taxonomy" id="1938"/>
    <lineage>
        <taxon>Bacteria</taxon>
        <taxon>Bacillati</taxon>
        <taxon>Actinomycetota</taxon>
        <taxon>Actinomycetes</taxon>
        <taxon>Kitasatosporales</taxon>
        <taxon>Streptomycetaceae</taxon>
        <taxon>Streptomyces</taxon>
    </lineage>
</organism>